<dbReference type="Gene3D" id="3.30.420.10">
    <property type="entry name" value="Ribonuclease H-like superfamily/Ribonuclease H"/>
    <property type="match status" value="1"/>
</dbReference>
<organism evidence="2">
    <name type="scientific">Harpegnathos saltator</name>
    <name type="common">Jerdon's jumping ant</name>
    <dbReference type="NCBI Taxonomy" id="610380"/>
    <lineage>
        <taxon>Eukaryota</taxon>
        <taxon>Metazoa</taxon>
        <taxon>Ecdysozoa</taxon>
        <taxon>Arthropoda</taxon>
        <taxon>Hexapoda</taxon>
        <taxon>Insecta</taxon>
        <taxon>Pterygota</taxon>
        <taxon>Neoptera</taxon>
        <taxon>Endopterygota</taxon>
        <taxon>Hymenoptera</taxon>
        <taxon>Apocrita</taxon>
        <taxon>Aculeata</taxon>
        <taxon>Formicoidea</taxon>
        <taxon>Formicidae</taxon>
        <taxon>Ponerinae</taxon>
        <taxon>Ponerini</taxon>
        <taxon>Harpegnathos</taxon>
    </lineage>
</organism>
<evidence type="ECO:0008006" key="3">
    <source>
        <dbReference type="Google" id="ProtNLM"/>
    </source>
</evidence>
<dbReference type="GO" id="GO:0003676">
    <property type="term" value="F:nucleic acid binding"/>
    <property type="evidence" value="ECO:0007669"/>
    <property type="project" value="InterPro"/>
</dbReference>
<feature type="non-terminal residue" evidence="1">
    <location>
        <position position="1"/>
    </location>
</feature>
<proteinExistence type="predicted"/>
<accession>E2BAU4</accession>
<dbReference type="PANTHER" id="PTHR47326">
    <property type="entry name" value="TRANSPOSABLE ELEMENT TC3 TRANSPOSASE-LIKE PROTEIN"/>
    <property type="match status" value="1"/>
</dbReference>
<dbReference type="Proteomes" id="UP000008237">
    <property type="component" value="Unassembled WGS sequence"/>
</dbReference>
<sequence>CEFWVGGVIRLNFFENAAGNAVTVNGVPYRDMITNFLWKELNGMDLEDIFFQQDGVSCHTADETMQLLQTKFHGRVISRRGDVNWPSRSCDLTPLVFFLWGFLKGKVYANDPQTIPEFKEKMIRTINEISPQLCQNVIKNFVKRM</sequence>
<feature type="non-terminal residue" evidence="1">
    <location>
        <position position="145"/>
    </location>
</feature>
<name>E2BAU4_HARSA</name>
<dbReference type="OMA" id="SENGGCH"/>
<dbReference type="AlphaFoldDB" id="E2BAU4"/>
<evidence type="ECO:0000313" key="2">
    <source>
        <dbReference type="Proteomes" id="UP000008237"/>
    </source>
</evidence>
<protein>
    <recommendedName>
        <fullName evidence="3">Transposable element Tc3 transposase</fullName>
    </recommendedName>
</protein>
<dbReference type="InParanoid" id="E2BAU4"/>
<dbReference type="InterPro" id="IPR036397">
    <property type="entry name" value="RNaseH_sf"/>
</dbReference>
<evidence type="ECO:0000313" key="1">
    <source>
        <dbReference type="EMBL" id="EFN87186.1"/>
    </source>
</evidence>
<dbReference type="EMBL" id="GL446859">
    <property type="protein sequence ID" value="EFN87186.1"/>
    <property type="molecule type" value="Genomic_DNA"/>
</dbReference>
<reference evidence="1 2" key="1">
    <citation type="journal article" date="2010" name="Science">
        <title>Genomic comparison of the ants Camponotus floridanus and Harpegnathos saltator.</title>
        <authorList>
            <person name="Bonasio R."/>
            <person name="Zhang G."/>
            <person name="Ye C."/>
            <person name="Mutti N.S."/>
            <person name="Fang X."/>
            <person name="Qin N."/>
            <person name="Donahue G."/>
            <person name="Yang P."/>
            <person name="Li Q."/>
            <person name="Li C."/>
            <person name="Zhang P."/>
            <person name="Huang Z."/>
            <person name="Berger S.L."/>
            <person name="Reinberg D."/>
            <person name="Wang J."/>
            <person name="Liebig J."/>
        </authorList>
    </citation>
    <scope>NUCLEOTIDE SEQUENCE [LARGE SCALE GENOMIC DNA]</scope>
    <source>
        <strain evidence="1 2">R22 G/1</strain>
    </source>
</reference>
<gene>
    <name evidence="1" type="ORF">EAI_13209</name>
</gene>
<dbReference type="PANTHER" id="PTHR47326:SF1">
    <property type="entry name" value="HTH PSQ-TYPE DOMAIN-CONTAINING PROTEIN"/>
    <property type="match status" value="1"/>
</dbReference>
<keyword evidence="2" id="KW-1185">Reference proteome</keyword>